<reference evidence="1 2" key="1">
    <citation type="submission" date="2017-09" db="EMBL/GenBank/DDBJ databases">
        <title>WGS assembly of Aquilegia coerulea Goldsmith.</title>
        <authorList>
            <person name="Hodges S."/>
            <person name="Kramer E."/>
            <person name="Nordborg M."/>
            <person name="Tomkins J."/>
            <person name="Borevitz J."/>
            <person name="Derieg N."/>
            <person name="Yan J."/>
            <person name="Mihaltcheva S."/>
            <person name="Hayes R.D."/>
            <person name="Rokhsar D."/>
        </authorList>
    </citation>
    <scope>NUCLEOTIDE SEQUENCE [LARGE SCALE GENOMIC DNA]</scope>
    <source>
        <strain evidence="2">cv. Goldsmith</strain>
    </source>
</reference>
<dbReference type="Proteomes" id="UP000230069">
    <property type="component" value="Unassembled WGS sequence"/>
</dbReference>
<proteinExistence type="predicted"/>
<accession>A0A2G5C1L1</accession>
<dbReference type="AlphaFoldDB" id="A0A2G5C1L1"/>
<sequence>MFEKKAMKSFDWDFNTVKARLFLRSTELTTSLFSSVRLCGSPPFYPVGVLFGMNPLAWSILDIIMFDRRKSTLSISNWKVCHYL</sequence>
<dbReference type="EMBL" id="KZ305139">
    <property type="protein sequence ID" value="PIA25170.1"/>
    <property type="molecule type" value="Genomic_DNA"/>
</dbReference>
<protein>
    <submittedName>
        <fullName evidence="1">Uncharacterized protein</fullName>
    </submittedName>
</protein>
<evidence type="ECO:0000313" key="2">
    <source>
        <dbReference type="Proteomes" id="UP000230069"/>
    </source>
</evidence>
<gene>
    <name evidence="1" type="ORF">AQUCO_12300006v1</name>
</gene>
<evidence type="ECO:0000313" key="1">
    <source>
        <dbReference type="EMBL" id="PIA25170.1"/>
    </source>
</evidence>
<organism evidence="1 2">
    <name type="scientific">Aquilegia coerulea</name>
    <name type="common">Rocky mountain columbine</name>
    <dbReference type="NCBI Taxonomy" id="218851"/>
    <lineage>
        <taxon>Eukaryota</taxon>
        <taxon>Viridiplantae</taxon>
        <taxon>Streptophyta</taxon>
        <taxon>Embryophyta</taxon>
        <taxon>Tracheophyta</taxon>
        <taxon>Spermatophyta</taxon>
        <taxon>Magnoliopsida</taxon>
        <taxon>Ranunculales</taxon>
        <taxon>Ranunculaceae</taxon>
        <taxon>Thalictroideae</taxon>
        <taxon>Aquilegia</taxon>
    </lineage>
</organism>
<keyword evidence="2" id="KW-1185">Reference proteome</keyword>
<dbReference type="InParanoid" id="A0A2G5C1L1"/>
<name>A0A2G5C1L1_AQUCA</name>